<protein>
    <recommendedName>
        <fullName evidence="3">Transposase</fullName>
    </recommendedName>
</protein>
<sequence>MKPDKRKTFSDAEKALLLETYQASGKMKKIWCKENGIGLSTLQRWLRQEKNQTQIQPLQNWVSVIPTVSEKSKALEIQIGKCVIPIDHQTDLNFLASVLKILDQTPVFLACGDTDMRKSINGLSAIVKHSFQLNPFDKVLFVFCNRQRNRIKILTWEDNGFWLHLKRLERGHFKWPAAGETATMTLTADELWNLIQSPGLEQKLRRTQVLAGR</sequence>
<evidence type="ECO:0000313" key="1">
    <source>
        <dbReference type="EMBL" id="XFO72138.1"/>
    </source>
</evidence>
<proteinExistence type="predicted"/>
<evidence type="ECO:0008006" key="3">
    <source>
        <dbReference type="Google" id="ProtNLM"/>
    </source>
</evidence>
<reference evidence="1" key="1">
    <citation type="submission" date="2024-05" db="EMBL/GenBank/DDBJ databases">
        <title>Isolation and characterization of Sporomusa carbonis sp. nov., a carboxydotrophic hydrogenogen in the genus of Sporomusa isolated from a charcoal burning pile.</title>
        <authorList>
            <person name="Boeer T."/>
            <person name="Rosenbaum F."/>
            <person name="Eysell L."/>
            <person name="Mueller V."/>
            <person name="Daniel R."/>
            <person name="Poehlein A."/>
        </authorList>
    </citation>
    <scope>NUCLEOTIDE SEQUENCE [LARGE SCALE GENOMIC DNA]</scope>
    <source>
        <strain evidence="1">DSM 3132</strain>
    </source>
</reference>
<dbReference type="NCBIfam" id="NF047593">
    <property type="entry name" value="IS66_ISAeme5_TnpA"/>
    <property type="match status" value="1"/>
</dbReference>
<dbReference type="Pfam" id="PF05717">
    <property type="entry name" value="TnpB_IS66"/>
    <property type="match status" value="1"/>
</dbReference>
<dbReference type="InterPro" id="IPR008878">
    <property type="entry name" value="Transposase_IS66_Orf2"/>
</dbReference>
<gene>
    <name evidence="1" type="ORF">SPACI_021840</name>
</gene>
<dbReference type="PANTHER" id="PTHR36455">
    <property type="match status" value="1"/>
</dbReference>
<dbReference type="EMBL" id="CP155571">
    <property type="protein sequence ID" value="XFO72138.1"/>
    <property type="molecule type" value="Genomic_DNA"/>
</dbReference>
<dbReference type="PANTHER" id="PTHR36455:SF1">
    <property type="entry name" value="BLR8292 PROTEIN"/>
    <property type="match status" value="1"/>
</dbReference>
<dbReference type="NCBIfam" id="NF033819">
    <property type="entry name" value="IS66_TnpB"/>
    <property type="match status" value="1"/>
</dbReference>
<accession>A0ABZ3J1X7</accession>
<dbReference type="RefSeq" id="WP_218130661.1">
    <property type="nucleotide sequence ID" value="NZ_CP155571.1"/>
</dbReference>
<name>A0ABZ3J1X7_SPOA4</name>
<dbReference type="Proteomes" id="UP000216052">
    <property type="component" value="Chromosome"/>
</dbReference>
<organism evidence="1 2">
    <name type="scientific">Sporomusa acidovorans (strain ATCC 49682 / DSM 3132 / Mol)</name>
    <dbReference type="NCBI Taxonomy" id="1123286"/>
    <lineage>
        <taxon>Bacteria</taxon>
        <taxon>Bacillati</taxon>
        <taxon>Bacillota</taxon>
        <taxon>Negativicutes</taxon>
        <taxon>Selenomonadales</taxon>
        <taxon>Sporomusaceae</taxon>
        <taxon>Sporomusa</taxon>
    </lineage>
</organism>
<evidence type="ECO:0000313" key="2">
    <source>
        <dbReference type="Proteomes" id="UP000216052"/>
    </source>
</evidence>
<keyword evidence="2" id="KW-1185">Reference proteome</keyword>